<feature type="region of interest" description="Disordered" evidence="1">
    <location>
        <begin position="88"/>
        <end position="109"/>
    </location>
</feature>
<dbReference type="Proteomes" id="UP000186156">
    <property type="component" value="Unassembled WGS sequence"/>
</dbReference>
<dbReference type="AlphaFoldDB" id="A0A1N7KSG7"/>
<dbReference type="RefSeq" id="WP_234969514.1">
    <property type="nucleotide sequence ID" value="NZ_FTOO01000002.1"/>
</dbReference>
<gene>
    <name evidence="3" type="ORF">SAMN05421799_102154</name>
</gene>
<evidence type="ECO:0000313" key="3">
    <source>
        <dbReference type="EMBL" id="SIS64539.1"/>
    </source>
</evidence>
<name>A0A1N7KSG7_9BACL</name>
<evidence type="ECO:0000256" key="1">
    <source>
        <dbReference type="SAM" id="MobiDB-lite"/>
    </source>
</evidence>
<sequence length="496" mass="51138">MNRRKSGAGRRRLAHLLVDRFGPAVWHAVIERMGSTPEAEEAFVEIMLAVWKRVGPRADVSRLRDQVRNALAALGISLAQEPESAAVAAEAESSETEEGALEETGLPDEVLPDLPRGLRNLALQRLRAQIAYEEAEVRRTGSTMPRVAAAALSVVGFALVGYGAWGERSSPPGQPTNAHHASAAPIVGEGLPVAVQAVFDITGQPFDLAHLAFASGEIVTGSLSLGPQGDGIELSAYAFHGLGLMGHPRWTADVTLVPPNAQGGSSWLLRSWSLASTGGWAVVTVNWTESGLRSVASETDVYAVPMAGGHASLLTKISLMDGGEIVTAAGSGAFAWQTAPDAGGAAAASPVHLAPIVTQAGAAALGPSETVQVDGLLINPHLTAAGLVCQGTTLHPAPSGAWVCIAPTGQETVYEGIAGAADGSVVEGDHGVIYAVTSESAPSGQTLEMRALHAAGSDEPAFRLDAPVSAWSADGSYIAYVQNSGGRMYLVVARAD</sequence>
<keyword evidence="2" id="KW-0812">Transmembrane</keyword>
<proteinExistence type="predicted"/>
<feature type="compositionally biased region" description="Acidic residues" evidence="1">
    <location>
        <begin position="92"/>
        <end position="101"/>
    </location>
</feature>
<feature type="transmembrane region" description="Helical" evidence="2">
    <location>
        <begin position="147"/>
        <end position="165"/>
    </location>
</feature>
<keyword evidence="4" id="KW-1185">Reference proteome</keyword>
<accession>A0A1N7KSG7</accession>
<dbReference type="STRING" id="252246.SAMN05421799_102154"/>
<organism evidence="3 4">
    <name type="scientific">Alicyclobacillus vulcanalis</name>
    <dbReference type="NCBI Taxonomy" id="252246"/>
    <lineage>
        <taxon>Bacteria</taxon>
        <taxon>Bacillati</taxon>
        <taxon>Bacillota</taxon>
        <taxon>Bacilli</taxon>
        <taxon>Bacillales</taxon>
        <taxon>Alicyclobacillaceae</taxon>
        <taxon>Alicyclobacillus</taxon>
    </lineage>
</organism>
<protein>
    <submittedName>
        <fullName evidence="3">Uncharacterized protein</fullName>
    </submittedName>
</protein>
<dbReference type="EMBL" id="FTOO01000002">
    <property type="protein sequence ID" value="SIS64539.1"/>
    <property type="molecule type" value="Genomic_DNA"/>
</dbReference>
<keyword evidence="2" id="KW-1133">Transmembrane helix</keyword>
<evidence type="ECO:0000313" key="4">
    <source>
        <dbReference type="Proteomes" id="UP000186156"/>
    </source>
</evidence>
<keyword evidence="2" id="KW-0472">Membrane</keyword>
<reference evidence="4" key="1">
    <citation type="submission" date="2017-01" db="EMBL/GenBank/DDBJ databases">
        <authorList>
            <person name="Varghese N."/>
            <person name="Submissions S."/>
        </authorList>
    </citation>
    <scope>NUCLEOTIDE SEQUENCE [LARGE SCALE GENOMIC DNA]</scope>
    <source>
        <strain evidence="4">DSM 16176</strain>
    </source>
</reference>
<evidence type="ECO:0000256" key="2">
    <source>
        <dbReference type="SAM" id="Phobius"/>
    </source>
</evidence>